<dbReference type="RefSeq" id="XP_014152881.1">
    <property type="nucleotide sequence ID" value="XM_014297406.1"/>
</dbReference>
<dbReference type="Proteomes" id="UP000054560">
    <property type="component" value="Unassembled WGS sequence"/>
</dbReference>
<dbReference type="GO" id="GO:0000977">
    <property type="term" value="F:RNA polymerase II transcription regulatory region sequence-specific DNA binding"/>
    <property type="evidence" value="ECO:0007669"/>
    <property type="project" value="TreeGrafter"/>
</dbReference>
<dbReference type="PANTHER" id="PTHR31986:SF7">
    <property type="entry name" value="REGULATOR OF DRUG SENSITIVITY 2"/>
    <property type="match status" value="1"/>
</dbReference>
<evidence type="ECO:0008006" key="9">
    <source>
        <dbReference type="Google" id="ProtNLM"/>
    </source>
</evidence>
<evidence type="ECO:0000313" key="8">
    <source>
        <dbReference type="Proteomes" id="UP000054560"/>
    </source>
</evidence>
<reference evidence="7 8" key="1">
    <citation type="submission" date="2011-02" db="EMBL/GenBank/DDBJ databases">
        <title>The Genome Sequence of Sphaeroforma arctica JP610.</title>
        <authorList>
            <consortium name="The Broad Institute Genome Sequencing Platform"/>
            <person name="Russ C."/>
            <person name="Cuomo C."/>
            <person name="Young S.K."/>
            <person name="Zeng Q."/>
            <person name="Gargeya S."/>
            <person name="Alvarado L."/>
            <person name="Berlin A."/>
            <person name="Chapman S.B."/>
            <person name="Chen Z."/>
            <person name="Freedman E."/>
            <person name="Gellesch M."/>
            <person name="Goldberg J."/>
            <person name="Griggs A."/>
            <person name="Gujja S."/>
            <person name="Heilman E."/>
            <person name="Heiman D."/>
            <person name="Howarth C."/>
            <person name="Mehta T."/>
            <person name="Neiman D."/>
            <person name="Pearson M."/>
            <person name="Roberts A."/>
            <person name="Saif S."/>
            <person name="Shea T."/>
            <person name="Shenoy N."/>
            <person name="Sisk P."/>
            <person name="Stolte C."/>
            <person name="Sykes S."/>
            <person name="White J."/>
            <person name="Yandava C."/>
            <person name="Burger G."/>
            <person name="Gray M.W."/>
            <person name="Holland P.W.H."/>
            <person name="King N."/>
            <person name="Lang F.B.F."/>
            <person name="Roger A.J."/>
            <person name="Ruiz-Trillo I."/>
            <person name="Haas B."/>
            <person name="Nusbaum C."/>
            <person name="Birren B."/>
        </authorList>
    </citation>
    <scope>NUCLEOTIDE SEQUENCE [LARGE SCALE GENOMIC DNA]</scope>
    <source>
        <strain evidence="7 8">JP610</strain>
    </source>
</reference>
<dbReference type="Gene3D" id="4.10.240.10">
    <property type="entry name" value="Zn(2)-C6 fungal-type DNA-binding domain"/>
    <property type="match status" value="1"/>
</dbReference>
<dbReference type="PROSITE" id="PS50112">
    <property type="entry name" value="PAS"/>
    <property type="match status" value="1"/>
</dbReference>
<dbReference type="PANTHER" id="PTHR31986">
    <property type="entry name" value="REGULATOR OF DRUG SENSITIVITY 2"/>
    <property type="match status" value="1"/>
</dbReference>
<evidence type="ECO:0000259" key="5">
    <source>
        <dbReference type="PROSITE" id="PS50048"/>
    </source>
</evidence>
<dbReference type="AlphaFoldDB" id="A0A0L0FQJ9"/>
<evidence type="ECO:0000313" key="7">
    <source>
        <dbReference type="EMBL" id="KNC78979.1"/>
    </source>
</evidence>
<keyword evidence="4" id="KW-0539">Nucleus</keyword>
<dbReference type="InterPro" id="IPR053045">
    <property type="entry name" value="Zinc_cluster_trans_reg"/>
</dbReference>
<dbReference type="CDD" id="cd00067">
    <property type="entry name" value="GAL4"/>
    <property type="match status" value="1"/>
</dbReference>
<dbReference type="CDD" id="cd00130">
    <property type="entry name" value="PAS"/>
    <property type="match status" value="1"/>
</dbReference>
<dbReference type="GO" id="GO:0005634">
    <property type="term" value="C:nucleus"/>
    <property type="evidence" value="ECO:0007669"/>
    <property type="project" value="UniProtKB-SubCell"/>
</dbReference>
<name>A0A0L0FQJ9_9EUKA</name>
<dbReference type="InterPro" id="IPR035965">
    <property type="entry name" value="PAS-like_dom_sf"/>
</dbReference>
<keyword evidence="8" id="KW-1185">Reference proteome</keyword>
<dbReference type="GeneID" id="25909113"/>
<dbReference type="GO" id="GO:0000981">
    <property type="term" value="F:DNA-binding transcription factor activity, RNA polymerase II-specific"/>
    <property type="evidence" value="ECO:0007669"/>
    <property type="project" value="InterPro"/>
</dbReference>
<dbReference type="OrthoDB" id="65716at2759"/>
<accession>A0A0L0FQJ9</accession>
<dbReference type="SUPFAM" id="SSF57701">
    <property type="entry name" value="Zn2/Cys6 DNA-binding domain"/>
    <property type="match status" value="1"/>
</dbReference>
<dbReference type="InterPro" id="IPR056751">
    <property type="entry name" value="PAS_13"/>
</dbReference>
<proteinExistence type="predicted"/>
<dbReference type="PROSITE" id="PS50048">
    <property type="entry name" value="ZN2_CY6_FUNGAL_2"/>
    <property type="match status" value="1"/>
</dbReference>
<dbReference type="InterPro" id="IPR036864">
    <property type="entry name" value="Zn2-C6_fun-type_DNA-bd_sf"/>
</dbReference>
<feature type="domain" description="Zn(2)-C6 fungal-type" evidence="5">
    <location>
        <begin position="12"/>
        <end position="43"/>
    </location>
</feature>
<evidence type="ECO:0000256" key="4">
    <source>
        <dbReference type="ARBA" id="ARBA00023242"/>
    </source>
</evidence>
<dbReference type="SMART" id="SM00066">
    <property type="entry name" value="GAL4"/>
    <property type="match status" value="1"/>
</dbReference>
<evidence type="ECO:0000256" key="3">
    <source>
        <dbReference type="ARBA" id="ARBA00022833"/>
    </source>
</evidence>
<evidence type="ECO:0000256" key="1">
    <source>
        <dbReference type="ARBA" id="ARBA00004123"/>
    </source>
</evidence>
<dbReference type="GO" id="GO:0008270">
    <property type="term" value="F:zinc ion binding"/>
    <property type="evidence" value="ECO:0007669"/>
    <property type="project" value="InterPro"/>
</dbReference>
<dbReference type="InterPro" id="IPR001138">
    <property type="entry name" value="Zn2Cys6_DnaBD"/>
</dbReference>
<dbReference type="STRING" id="667725.A0A0L0FQJ9"/>
<dbReference type="Pfam" id="PF24990">
    <property type="entry name" value="PAS_13"/>
    <property type="match status" value="1"/>
</dbReference>
<keyword evidence="3" id="KW-0862">Zinc</keyword>
<dbReference type="PROSITE" id="PS00463">
    <property type="entry name" value="ZN2_CY6_FUNGAL_1"/>
    <property type="match status" value="1"/>
</dbReference>
<protein>
    <recommendedName>
        <fullName evidence="9">Zn(2)-C6 fungal-type domain-containing protein</fullName>
    </recommendedName>
</protein>
<gene>
    <name evidence="7" type="ORF">SARC_08609</name>
</gene>
<dbReference type="InterPro" id="IPR000014">
    <property type="entry name" value="PAS"/>
</dbReference>
<dbReference type="SUPFAM" id="SSF55785">
    <property type="entry name" value="PYP-like sensor domain (PAS domain)"/>
    <property type="match status" value="1"/>
</dbReference>
<dbReference type="Gene3D" id="3.30.450.20">
    <property type="entry name" value="PAS domain"/>
    <property type="match status" value="1"/>
</dbReference>
<evidence type="ECO:0000259" key="6">
    <source>
        <dbReference type="PROSITE" id="PS50112"/>
    </source>
</evidence>
<evidence type="ECO:0000256" key="2">
    <source>
        <dbReference type="ARBA" id="ARBA00022723"/>
    </source>
</evidence>
<sequence length="487" mass="55709">MSTDKRRRVPKACVYCHRSHLMCDQSRPCKRCVDRNVAHLCRDEDEDLHSLYNKLRAQIRTFHAEFRSTRAKEGLLEPRPNAVPPSRIGVSVLGDSEQVGSRYMRSNNIYDGVVATDGFENLDQTKISLDYLGAFSELPDVFGCEDSNQTVFGVGGDDDTSNKAIKKFDSDKAVQAIVKQLDKRIQTTTSKYWHRFNYNTLNVIEGLKKTMEREGNLDPHVFALCMTKVLKYYEGSYDLHTYLKGRVSDAELERLEEAVTPIRERFLERLTLCKHADMLELNHIFERQVVSLRKYFMLLGLPAMIWRRSGQLVLVTDDIGDILGYRREELLIKKRVYELIPDYEVVDFIVKCCIPQQGGEGNIRCMVSRVRLTRKDGSLLRTRCSLTAVRGRHDIPLCMVAIFLPLDDPFPWSVQPSCEVVSSNTVEPQPAYPKDLYDKAFLNTHHASYNIPSHQRTVPGGSQHRLYNNMDPSAGLTAQEMGTLLTF</sequence>
<dbReference type="EMBL" id="KQ242385">
    <property type="protein sequence ID" value="KNC78979.1"/>
    <property type="molecule type" value="Genomic_DNA"/>
</dbReference>
<keyword evidence="2" id="KW-0479">Metal-binding</keyword>
<comment type="subcellular location">
    <subcellularLocation>
        <location evidence="1">Nucleus</location>
    </subcellularLocation>
</comment>
<feature type="domain" description="PAS" evidence="6">
    <location>
        <begin position="309"/>
        <end position="340"/>
    </location>
</feature>
<organism evidence="7 8">
    <name type="scientific">Sphaeroforma arctica JP610</name>
    <dbReference type="NCBI Taxonomy" id="667725"/>
    <lineage>
        <taxon>Eukaryota</taxon>
        <taxon>Ichthyosporea</taxon>
        <taxon>Ichthyophonida</taxon>
        <taxon>Sphaeroforma</taxon>
    </lineage>
</organism>